<name>C1MJ54_MICPC</name>
<sequence>MSRLNTALVLTILKILPLAIYLRAAACKYNVPILGCDAPLCPVAIGKKGDCTPTANTAEIQARSIHWSPYDRVGVVNAKNNYELAKILGLIEVIGYVLLWKAPQLGGFILTIFMAGAIHFHLAFLKDKPEALVLQFALLAASIAVMMLSPKNVARKKKRRKTA</sequence>
<dbReference type="OrthoDB" id="497144at2759"/>
<feature type="signal peptide" evidence="2">
    <location>
        <begin position="1"/>
        <end position="27"/>
    </location>
</feature>
<accession>C1MJ54</accession>
<dbReference type="KEGG" id="mpp:MICPUCDRAFT_38236"/>
<dbReference type="Proteomes" id="UP000001876">
    <property type="component" value="Unassembled WGS sequence"/>
</dbReference>
<keyword evidence="4" id="KW-1185">Reference proteome</keyword>
<reference evidence="3 4" key="1">
    <citation type="journal article" date="2009" name="Science">
        <title>Green evolution and dynamic adaptations revealed by genomes of the marine picoeukaryotes Micromonas.</title>
        <authorList>
            <person name="Worden A.Z."/>
            <person name="Lee J.H."/>
            <person name="Mock T."/>
            <person name="Rouze P."/>
            <person name="Simmons M.P."/>
            <person name="Aerts A.L."/>
            <person name="Allen A.E."/>
            <person name="Cuvelier M.L."/>
            <person name="Derelle E."/>
            <person name="Everett M.V."/>
            <person name="Foulon E."/>
            <person name="Grimwood J."/>
            <person name="Gundlach H."/>
            <person name="Henrissat B."/>
            <person name="Napoli C."/>
            <person name="McDonald S.M."/>
            <person name="Parker M.S."/>
            <person name="Rombauts S."/>
            <person name="Salamov A."/>
            <person name="Von Dassow P."/>
            <person name="Badger J.H."/>
            <person name="Coutinho P.M."/>
            <person name="Demir E."/>
            <person name="Dubchak I."/>
            <person name="Gentemann C."/>
            <person name="Eikrem W."/>
            <person name="Gready J.E."/>
            <person name="John U."/>
            <person name="Lanier W."/>
            <person name="Lindquist E.A."/>
            <person name="Lucas S."/>
            <person name="Mayer K.F."/>
            <person name="Moreau H."/>
            <person name="Not F."/>
            <person name="Otillar R."/>
            <person name="Panaud O."/>
            <person name="Pangilinan J."/>
            <person name="Paulsen I."/>
            <person name="Piegu B."/>
            <person name="Poliakov A."/>
            <person name="Robbens S."/>
            <person name="Schmutz J."/>
            <person name="Toulza E."/>
            <person name="Wyss T."/>
            <person name="Zelensky A."/>
            <person name="Zhou K."/>
            <person name="Armbrust E.V."/>
            <person name="Bhattacharya D."/>
            <person name="Goodenough U.W."/>
            <person name="Van de Peer Y."/>
            <person name="Grigoriev I.V."/>
        </authorList>
    </citation>
    <scope>NUCLEOTIDE SEQUENCE [LARGE SCALE GENOMIC DNA]</scope>
    <source>
        <strain evidence="3 4">CCMP1545</strain>
    </source>
</reference>
<dbReference type="EMBL" id="GG663735">
    <property type="protein sequence ID" value="EEH60506.1"/>
    <property type="molecule type" value="Genomic_DNA"/>
</dbReference>
<evidence type="ECO:0000313" key="3">
    <source>
        <dbReference type="EMBL" id="EEH60506.1"/>
    </source>
</evidence>
<organism evidence="4">
    <name type="scientific">Micromonas pusilla (strain CCMP1545)</name>
    <name type="common">Picoplanktonic green alga</name>
    <dbReference type="NCBI Taxonomy" id="564608"/>
    <lineage>
        <taxon>Eukaryota</taxon>
        <taxon>Viridiplantae</taxon>
        <taxon>Chlorophyta</taxon>
        <taxon>Mamiellophyceae</taxon>
        <taxon>Mamiellales</taxon>
        <taxon>Mamiellaceae</taxon>
        <taxon>Micromonas</taxon>
    </lineage>
</organism>
<dbReference type="OMA" id="LAWCEHA"/>
<gene>
    <name evidence="3" type="ORF">MICPUCDRAFT_38236</name>
</gene>
<evidence type="ECO:0000256" key="1">
    <source>
        <dbReference type="SAM" id="Phobius"/>
    </source>
</evidence>
<keyword evidence="1" id="KW-1133">Transmembrane helix</keyword>
<dbReference type="GeneID" id="9680410"/>
<dbReference type="AlphaFoldDB" id="C1MJ54"/>
<keyword evidence="2" id="KW-0732">Signal</keyword>
<feature type="chain" id="PRO_5002910277" evidence="2">
    <location>
        <begin position="28"/>
        <end position="163"/>
    </location>
</feature>
<dbReference type="RefSeq" id="XP_003055254.1">
    <property type="nucleotide sequence ID" value="XM_003055208.1"/>
</dbReference>
<feature type="transmembrane region" description="Helical" evidence="1">
    <location>
        <begin position="131"/>
        <end position="150"/>
    </location>
</feature>
<proteinExistence type="predicted"/>
<keyword evidence="1" id="KW-0812">Transmembrane</keyword>
<evidence type="ECO:0000256" key="2">
    <source>
        <dbReference type="SAM" id="SignalP"/>
    </source>
</evidence>
<evidence type="ECO:0000313" key="4">
    <source>
        <dbReference type="Proteomes" id="UP000001876"/>
    </source>
</evidence>
<protein>
    <submittedName>
        <fullName evidence="3">Predicted protein</fullName>
    </submittedName>
</protein>
<keyword evidence="1" id="KW-0472">Membrane</keyword>